<organism evidence="4 5">
    <name type="scientific">Gryllotalpicola reticulitermitis</name>
    <dbReference type="NCBI Taxonomy" id="1184153"/>
    <lineage>
        <taxon>Bacteria</taxon>
        <taxon>Bacillati</taxon>
        <taxon>Actinomycetota</taxon>
        <taxon>Actinomycetes</taxon>
        <taxon>Micrococcales</taxon>
        <taxon>Microbacteriaceae</taxon>
        <taxon>Gryllotalpicola</taxon>
    </lineage>
</organism>
<feature type="transmembrane region" description="Helical" evidence="3">
    <location>
        <begin position="147"/>
        <end position="164"/>
    </location>
</feature>
<name>A0ABV8Q6F8_9MICO</name>
<proteinExistence type="predicted"/>
<feature type="coiled-coil region" evidence="1">
    <location>
        <begin position="172"/>
        <end position="199"/>
    </location>
</feature>
<evidence type="ECO:0000256" key="1">
    <source>
        <dbReference type="SAM" id="Coils"/>
    </source>
</evidence>
<dbReference type="Proteomes" id="UP001595900">
    <property type="component" value="Unassembled WGS sequence"/>
</dbReference>
<gene>
    <name evidence="4" type="ORF">ACFOYW_08335</name>
</gene>
<accession>A0ABV8Q6F8</accession>
<comment type="caution">
    <text evidence="4">The sequence shown here is derived from an EMBL/GenBank/DDBJ whole genome shotgun (WGS) entry which is preliminary data.</text>
</comment>
<feature type="transmembrane region" description="Helical" evidence="3">
    <location>
        <begin position="124"/>
        <end position="141"/>
    </location>
</feature>
<evidence type="ECO:0000313" key="4">
    <source>
        <dbReference type="EMBL" id="MFC4243379.1"/>
    </source>
</evidence>
<protein>
    <submittedName>
        <fullName evidence="4">Uncharacterized protein</fullName>
    </submittedName>
</protein>
<dbReference type="EMBL" id="JBHSCN010000005">
    <property type="protein sequence ID" value="MFC4243379.1"/>
    <property type="molecule type" value="Genomic_DNA"/>
</dbReference>
<reference evidence="5" key="1">
    <citation type="journal article" date="2019" name="Int. J. Syst. Evol. Microbiol.">
        <title>The Global Catalogue of Microorganisms (GCM) 10K type strain sequencing project: providing services to taxonomists for standard genome sequencing and annotation.</title>
        <authorList>
            <consortium name="The Broad Institute Genomics Platform"/>
            <consortium name="The Broad Institute Genome Sequencing Center for Infectious Disease"/>
            <person name="Wu L."/>
            <person name="Ma J."/>
        </authorList>
    </citation>
    <scope>NUCLEOTIDE SEQUENCE [LARGE SCALE GENOMIC DNA]</scope>
    <source>
        <strain evidence="5">CGMCC 1.10363</strain>
    </source>
</reference>
<evidence type="ECO:0000256" key="3">
    <source>
        <dbReference type="SAM" id="Phobius"/>
    </source>
</evidence>
<evidence type="ECO:0000256" key="2">
    <source>
        <dbReference type="SAM" id="MobiDB-lite"/>
    </source>
</evidence>
<sequence length="208" mass="22258">MARGVNIGPFSVSNGATRGKQNKQVRLQKKQLKTAKAQLEVTNSQLAHDKAAAEAQTAQALAAEKAAHDRWYFALPAPKQAEYDAQQAATETQEAYRAVEEKSQSIAAVRLLDEKRSALKFKKTMTIIAGIAALISIPLIFAGGFGVATLIIALIGIPVTWWWAPRARTLRIERMVGEYDALTATAEAAEARSAQLAARAAQAAASGS</sequence>
<keyword evidence="3" id="KW-1133">Transmembrane helix</keyword>
<feature type="coiled-coil region" evidence="1">
    <location>
        <begin position="22"/>
        <end position="56"/>
    </location>
</feature>
<evidence type="ECO:0000313" key="5">
    <source>
        <dbReference type="Proteomes" id="UP001595900"/>
    </source>
</evidence>
<dbReference type="RefSeq" id="WP_390228406.1">
    <property type="nucleotide sequence ID" value="NZ_JBHSCN010000005.1"/>
</dbReference>
<keyword evidence="3" id="KW-0812">Transmembrane</keyword>
<keyword evidence="3" id="KW-0472">Membrane</keyword>
<feature type="region of interest" description="Disordered" evidence="2">
    <location>
        <begin position="1"/>
        <end position="22"/>
    </location>
</feature>
<keyword evidence="5" id="KW-1185">Reference proteome</keyword>
<keyword evidence="1" id="KW-0175">Coiled coil</keyword>